<accession>A0AAV1ST08</accession>
<keyword evidence="2" id="KW-1185">Reference proteome</keyword>
<comment type="caution">
    <text evidence="1">The sequence shown here is derived from an EMBL/GenBank/DDBJ whole genome shotgun (WGS) entry which is preliminary data.</text>
</comment>
<sequence>MLRVAVSALSMEIAFHKQLLSNGVESLNCNNITRQSSAQFVQASSVGIADDFSSVHLKLPNLMTSRCNFVKVCAVRRRRIHQNTGTYVLLEPGEDERFVSDEELKAILKGYLEKWPRPTLPLDLAKFETLDAAAAFLVSSVCELEIDGDVGSVQWYEVRLE</sequence>
<evidence type="ECO:0000313" key="1">
    <source>
        <dbReference type="EMBL" id="CAK7355709.1"/>
    </source>
</evidence>
<evidence type="ECO:0008006" key="3">
    <source>
        <dbReference type="Google" id="ProtNLM"/>
    </source>
</evidence>
<dbReference type="AlphaFoldDB" id="A0AAV1ST08"/>
<dbReference type="PANTHER" id="PTHR36803:SF1">
    <property type="entry name" value="PROTEIN CHLORORESPIRATORY REDUCTION 7, CHLOROPLASTIC"/>
    <property type="match status" value="1"/>
</dbReference>
<gene>
    <name evidence="1" type="ORF">DCAF_LOCUS25969</name>
</gene>
<proteinExistence type="predicted"/>
<name>A0AAV1ST08_9ROSI</name>
<organism evidence="1 2">
    <name type="scientific">Dovyalis caffra</name>
    <dbReference type="NCBI Taxonomy" id="77055"/>
    <lineage>
        <taxon>Eukaryota</taxon>
        <taxon>Viridiplantae</taxon>
        <taxon>Streptophyta</taxon>
        <taxon>Embryophyta</taxon>
        <taxon>Tracheophyta</taxon>
        <taxon>Spermatophyta</taxon>
        <taxon>Magnoliopsida</taxon>
        <taxon>eudicotyledons</taxon>
        <taxon>Gunneridae</taxon>
        <taxon>Pentapetalae</taxon>
        <taxon>rosids</taxon>
        <taxon>fabids</taxon>
        <taxon>Malpighiales</taxon>
        <taxon>Salicaceae</taxon>
        <taxon>Flacourtieae</taxon>
        <taxon>Dovyalis</taxon>
    </lineage>
</organism>
<dbReference type="Gene3D" id="3.90.940.40">
    <property type="entry name" value="Protein CHLORORESPIRATORY REDUCTION 7"/>
    <property type="match status" value="1"/>
</dbReference>
<dbReference type="EMBL" id="CAWUPB010001196">
    <property type="protein sequence ID" value="CAK7355709.1"/>
    <property type="molecule type" value="Genomic_DNA"/>
</dbReference>
<dbReference type="Pfam" id="PF12095">
    <property type="entry name" value="CRR7"/>
    <property type="match status" value="1"/>
</dbReference>
<dbReference type="PANTHER" id="PTHR36803">
    <property type="entry name" value="PROTEIN CHLORORESPIRATORY REDUCTION 7, CHLOROPLASTIC"/>
    <property type="match status" value="1"/>
</dbReference>
<evidence type="ECO:0000313" key="2">
    <source>
        <dbReference type="Proteomes" id="UP001314170"/>
    </source>
</evidence>
<protein>
    <recommendedName>
        <fullName evidence="3">Chlororespiratory reduction 7</fullName>
    </recommendedName>
</protein>
<dbReference type="InterPro" id="IPR038150">
    <property type="entry name" value="CRR7-like_sf"/>
</dbReference>
<dbReference type="GO" id="GO:0009570">
    <property type="term" value="C:chloroplast stroma"/>
    <property type="evidence" value="ECO:0007669"/>
    <property type="project" value="TreeGrafter"/>
</dbReference>
<dbReference type="Proteomes" id="UP001314170">
    <property type="component" value="Unassembled WGS sequence"/>
</dbReference>
<dbReference type="InterPro" id="IPR021954">
    <property type="entry name" value="CRR7"/>
</dbReference>
<reference evidence="1 2" key="1">
    <citation type="submission" date="2024-01" db="EMBL/GenBank/DDBJ databases">
        <authorList>
            <person name="Waweru B."/>
        </authorList>
    </citation>
    <scope>NUCLEOTIDE SEQUENCE [LARGE SCALE GENOMIC DNA]</scope>
</reference>